<feature type="region of interest" description="Disordered" evidence="1">
    <location>
        <begin position="18"/>
        <end position="42"/>
    </location>
</feature>
<gene>
    <name evidence="2" type="ORF">WN51_08565</name>
</gene>
<evidence type="ECO:0000256" key="1">
    <source>
        <dbReference type="SAM" id="MobiDB-lite"/>
    </source>
</evidence>
<dbReference type="EMBL" id="KQ435719">
    <property type="protein sequence ID" value="KOX78806.1"/>
    <property type="molecule type" value="Genomic_DNA"/>
</dbReference>
<proteinExistence type="predicted"/>
<feature type="compositionally biased region" description="Polar residues" evidence="1">
    <location>
        <begin position="33"/>
        <end position="42"/>
    </location>
</feature>
<dbReference type="Proteomes" id="UP000053105">
    <property type="component" value="Unassembled WGS sequence"/>
</dbReference>
<sequence length="107" mass="11572">MARRSRLRLRLRLRLTATSVKEKRDPRAEQPASGASWQQTANGRREPIAFAGGRLASALIGSRTNAKEIPTASSTVGDSWIESAQCICAALKKTRAQPAEAIEEVLG</sequence>
<accession>A0A0M9A8T4</accession>
<dbReference type="AlphaFoldDB" id="A0A0M9A8T4"/>
<evidence type="ECO:0000313" key="2">
    <source>
        <dbReference type="EMBL" id="KOX78806.1"/>
    </source>
</evidence>
<keyword evidence="3" id="KW-1185">Reference proteome</keyword>
<reference evidence="2 3" key="1">
    <citation type="submission" date="2015-07" db="EMBL/GenBank/DDBJ databases">
        <title>The genome of Melipona quadrifasciata.</title>
        <authorList>
            <person name="Pan H."/>
            <person name="Kapheim K."/>
        </authorList>
    </citation>
    <scope>NUCLEOTIDE SEQUENCE [LARGE SCALE GENOMIC DNA]</scope>
    <source>
        <strain evidence="2">0111107301</strain>
        <tissue evidence="2">Whole body</tissue>
    </source>
</reference>
<protein>
    <submittedName>
        <fullName evidence="2">Uncharacterized protein</fullName>
    </submittedName>
</protein>
<evidence type="ECO:0000313" key="3">
    <source>
        <dbReference type="Proteomes" id="UP000053105"/>
    </source>
</evidence>
<name>A0A0M9A8T4_9HYME</name>
<organism evidence="2 3">
    <name type="scientific">Melipona quadrifasciata</name>
    <dbReference type="NCBI Taxonomy" id="166423"/>
    <lineage>
        <taxon>Eukaryota</taxon>
        <taxon>Metazoa</taxon>
        <taxon>Ecdysozoa</taxon>
        <taxon>Arthropoda</taxon>
        <taxon>Hexapoda</taxon>
        <taxon>Insecta</taxon>
        <taxon>Pterygota</taxon>
        <taxon>Neoptera</taxon>
        <taxon>Endopterygota</taxon>
        <taxon>Hymenoptera</taxon>
        <taxon>Apocrita</taxon>
        <taxon>Aculeata</taxon>
        <taxon>Apoidea</taxon>
        <taxon>Anthophila</taxon>
        <taxon>Apidae</taxon>
        <taxon>Melipona</taxon>
    </lineage>
</organism>